<dbReference type="Gene3D" id="3.40.50.10090">
    <property type="match status" value="2"/>
</dbReference>
<dbReference type="InterPro" id="IPR039793">
    <property type="entry name" value="UROS/Hem4"/>
</dbReference>
<name>A0A9X1NQD6_9HYPH</name>
<dbReference type="CDD" id="cd06578">
    <property type="entry name" value="HemD"/>
    <property type="match status" value="1"/>
</dbReference>
<proteinExistence type="inferred from homology"/>
<evidence type="ECO:0000256" key="5">
    <source>
        <dbReference type="ARBA" id="ARBA00023244"/>
    </source>
</evidence>
<dbReference type="RefSeq" id="WP_231812398.1">
    <property type="nucleotide sequence ID" value="NZ_JAJOZR010000002.1"/>
</dbReference>
<comment type="pathway">
    <text evidence="1 9">Porphyrin-containing compound metabolism; protoporphyrin-IX biosynthesis; coproporphyrinogen-III from 5-aminolevulinate: step 3/4.</text>
</comment>
<dbReference type="GO" id="GO:0006780">
    <property type="term" value="P:uroporphyrinogen III biosynthetic process"/>
    <property type="evidence" value="ECO:0007669"/>
    <property type="project" value="UniProtKB-UniRule"/>
</dbReference>
<dbReference type="InterPro" id="IPR036108">
    <property type="entry name" value="4pyrrol_syn_uPrphyn_synt_sf"/>
</dbReference>
<dbReference type="GO" id="GO:0006782">
    <property type="term" value="P:protoporphyrinogen IX biosynthetic process"/>
    <property type="evidence" value="ECO:0007669"/>
    <property type="project" value="UniProtKB-UniRule"/>
</dbReference>
<comment type="catalytic activity">
    <reaction evidence="8 9">
        <text>hydroxymethylbilane = uroporphyrinogen III + H2O</text>
        <dbReference type="Rhea" id="RHEA:18965"/>
        <dbReference type="ChEBI" id="CHEBI:15377"/>
        <dbReference type="ChEBI" id="CHEBI:57308"/>
        <dbReference type="ChEBI" id="CHEBI:57845"/>
        <dbReference type="EC" id="4.2.1.75"/>
    </reaction>
</comment>
<dbReference type="AlphaFoldDB" id="A0A9X1NQD6"/>
<reference evidence="11" key="1">
    <citation type="submission" date="2021-12" db="EMBL/GenBank/DDBJ databases">
        <authorList>
            <person name="Li Y."/>
        </authorList>
    </citation>
    <scope>NUCLEOTIDE SEQUENCE</scope>
    <source>
        <strain evidence="11">DKSPLA3</strain>
    </source>
</reference>
<dbReference type="SUPFAM" id="SSF69618">
    <property type="entry name" value="HemD-like"/>
    <property type="match status" value="1"/>
</dbReference>
<comment type="similarity">
    <text evidence="2 9">Belongs to the uroporphyrinogen-III synthase family.</text>
</comment>
<comment type="caution">
    <text evidence="11">The sequence shown here is derived from an EMBL/GenBank/DDBJ whole genome shotgun (WGS) entry which is preliminary data.</text>
</comment>
<evidence type="ECO:0000256" key="1">
    <source>
        <dbReference type="ARBA" id="ARBA00004772"/>
    </source>
</evidence>
<evidence type="ECO:0000313" key="12">
    <source>
        <dbReference type="Proteomes" id="UP001139089"/>
    </source>
</evidence>
<keyword evidence="4 9" id="KW-0456">Lyase</keyword>
<evidence type="ECO:0000256" key="3">
    <source>
        <dbReference type="ARBA" id="ARBA00013109"/>
    </source>
</evidence>
<dbReference type="PANTHER" id="PTHR38042:SF1">
    <property type="entry name" value="UROPORPHYRINOGEN-III SYNTHASE, CHLOROPLASTIC"/>
    <property type="match status" value="1"/>
</dbReference>
<evidence type="ECO:0000256" key="9">
    <source>
        <dbReference type="RuleBase" id="RU366031"/>
    </source>
</evidence>
<evidence type="ECO:0000256" key="7">
    <source>
        <dbReference type="ARBA" id="ARBA00040167"/>
    </source>
</evidence>
<gene>
    <name evidence="11" type="ORF">LRX75_04970</name>
</gene>
<sequence length="234" mass="25004">MRVLVTRPETTADTTLRRLALAGHETLLLPLSEAEHLPIRATALAVSSVVATSAEAFRALRQSPDALPSLTRLPVYCVGPATAEAAVDLGFSQVRVGPGDAAGLAELILRDRGGAQTGLLLYLAGTPRLPELETRMTVAGVPLQVRLVYRMRPVVRAPGECSARVQAFDPDAVLFYSREAARQFFSEIAPAMLADRVRILCLGARIADAVPPGCRHVEIAPRPDEDALLALIDA</sequence>
<dbReference type="PANTHER" id="PTHR38042">
    <property type="entry name" value="UROPORPHYRINOGEN-III SYNTHASE, CHLOROPLASTIC"/>
    <property type="match status" value="1"/>
</dbReference>
<dbReference type="Proteomes" id="UP001139089">
    <property type="component" value="Unassembled WGS sequence"/>
</dbReference>
<evidence type="ECO:0000256" key="8">
    <source>
        <dbReference type="ARBA" id="ARBA00048617"/>
    </source>
</evidence>
<evidence type="ECO:0000256" key="2">
    <source>
        <dbReference type="ARBA" id="ARBA00008133"/>
    </source>
</evidence>
<comment type="function">
    <text evidence="6 9">Catalyzes cyclization of the linear tetrapyrrole, hydroxymethylbilane, to the macrocyclic uroporphyrinogen III.</text>
</comment>
<dbReference type="InterPro" id="IPR003754">
    <property type="entry name" value="4pyrrol_synth_uPrphyn_synth"/>
</dbReference>
<dbReference type="EMBL" id="JAJOZR010000002">
    <property type="protein sequence ID" value="MCD7108395.1"/>
    <property type="molecule type" value="Genomic_DNA"/>
</dbReference>
<evidence type="ECO:0000256" key="4">
    <source>
        <dbReference type="ARBA" id="ARBA00023239"/>
    </source>
</evidence>
<organism evidence="11 12">
    <name type="scientific">Rhizobium quercicola</name>
    <dbReference type="NCBI Taxonomy" id="2901226"/>
    <lineage>
        <taxon>Bacteria</taxon>
        <taxon>Pseudomonadati</taxon>
        <taxon>Pseudomonadota</taxon>
        <taxon>Alphaproteobacteria</taxon>
        <taxon>Hyphomicrobiales</taxon>
        <taxon>Rhizobiaceae</taxon>
        <taxon>Rhizobium/Agrobacterium group</taxon>
        <taxon>Rhizobium</taxon>
    </lineage>
</organism>
<feature type="domain" description="Tetrapyrrole biosynthesis uroporphyrinogen III synthase" evidence="10">
    <location>
        <begin position="17"/>
        <end position="229"/>
    </location>
</feature>
<accession>A0A9X1NQD6</accession>
<dbReference type="EC" id="4.2.1.75" evidence="3 9"/>
<dbReference type="Pfam" id="PF02602">
    <property type="entry name" value="HEM4"/>
    <property type="match status" value="1"/>
</dbReference>
<keyword evidence="12" id="KW-1185">Reference proteome</keyword>
<keyword evidence="5 9" id="KW-0627">Porphyrin biosynthesis</keyword>
<dbReference type="GO" id="GO:0004852">
    <property type="term" value="F:uroporphyrinogen-III synthase activity"/>
    <property type="evidence" value="ECO:0007669"/>
    <property type="project" value="UniProtKB-UniRule"/>
</dbReference>
<evidence type="ECO:0000256" key="6">
    <source>
        <dbReference type="ARBA" id="ARBA00037589"/>
    </source>
</evidence>
<evidence type="ECO:0000259" key="10">
    <source>
        <dbReference type="Pfam" id="PF02602"/>
    </source>
</evidence>
<protein>
    <recommendedName>
        <fullName evidence="7 9">Uroporphyrinogen-III synthase</fullName>
        <ecNumber evidence="3 9">4.2.1.75</ecNumber>
    </recommendedName>
</protein>
<evidence type="ECO:0000313" key="11">
    <source>
        <dbReference type="EMBL" id="MCD7108395.1"/>
    </source>
</evidence>